<dbReference type="Proteomes" id="UP000831701">
    <property type="component" value="Chromosome 17"/>
</dbReference>
<evidence type="ECO:0000313" key="1">
    <source>
        <dbReference type="EMBL" id="KAI3360085.1"/>
    </source>
</evidence>
<organism evidence="1 2">
    <name type="scientific">Scortum barcoo</name>
    <name type="common">barcoo grunter</name>
    <dbReference type="NCBI Taxonomy" id="214431"/>
    <lineage>
        <taxon>Eukaryota</taxon>
        <taxon>Metazoa</taxon>
        <taxon>Chordata</taxon>
        <taxon>Craniata</taxon>
        <taxon>Vertebrata</taxon>
        <taxon>Euteleostomi</taxon>
        <taxon>Actinopterygii</taxon>
        <taxon>Neopterygii</taxon>
        <taxon>Teleostei</taxon>
        <taxon>Neoteleostei</taxon>
        <taxon>Acanthomorphata</taxon>
        <taxon>Eupercaria</taxon>
        <taxon>Centrarchiformes</taxon>
        <taxon>Terapontoidei</taxon>
        <taxon>Terapontidae</taxon>
        <taxon>Scortum</taxon>
    </lineage>
</organism>
<gene>
    <name evidence="1" type="ORF">L3Q82_014405</name>
</gene>
<evidence type="ECO:0000313" key="2">
    <source>
        <dbReference type="Proteomes" id="UP000831701"/>
    </source>
</evidence>
<accession>A0ACB8VXD4</accession>
<proteinExistence type="predicted"/>
<dbReference type="EMBL" id="CM041547">
    <property type="protein sequence ID" value="KAI3360085.1"/>
    <property type="molecule type" value="Genomic_DNA"/>
</dbReference>
<name>A0ACB8VXD4_9TELE</name>
<keyword evidence="2" id="KW-1185">Reference proteome</keyword>
<comment type="caution">
    <text evidence="1">The sequence shown here is derived from an EMBL/GenBank/DDBJ whole genome shotgun (WGS) entry which is preliminary data.</text>
</comment>
<sequence length="565" mass="62311">MSHIVFIAMQIPWSLCVLVALFSANAAHPCNDSQGLSCVNDLVNNVSCTWNSSLMAPGVDCRITGAFQSRKIGHVNRHETITRNCKLEQHGNSPPGCSFVFENYTFNPFTKLPSIRMDCDGTLVAILSDYKTRDHIKMQPPSAPSVSSTANETLISWNAGSPVASVFNIFDFEVQITQKKQNWKEVSILPTLKFEERIASWKLTGLCQVRVRVKPAHTEHSQWSNWSPATSWVAATDRREMPQDQESPLDQTSWLIRRVMLSLSPILAVVMLVLYRSCMSRGIHKRKPVPNPSKYFHTLHSVYGGNLKKWMNPLSASESFFTAQPCDPISQVEVYKIWDAAPSTSISSSSTTALLNFRSCPSAGSDTSGVIDNSSSSTSSCFSNMGYFMSRSSSSSALTNPSPAYFTYQDDLHNLNNGHNVQLCPSFTTSPTYESLKREPQSPDSGFGIGKEDEEDREEKKLADAERDVVSDDHQSSPVLVLPLHLPSWMCPPPSPPPTPNAPSLHQVSSDNQQMDTPVAAESGSYAAWPLAGSMSRSSSMPVESCKTGYLTLKELQTTFSNKSI</sequence>
<reference evidence="1" key="1">
    <citation type="submission" date="2022-04" db="EMBL/GenBank/DDBJ databases">
        <title>Jade perch genome.</title>
        <authorList>
            <person name="Chao B."/>
        </authorList>
    </citation>
    <scope>NUCLEOTIDE SEQUENCE</scope>
    <source>
        <strain evidence="1">CB-2022</strain>
    </source>
</reference>
<protein>
    <submittedName>
        <fullName evidence="1">Uncharacterized protein</fullName>
    </submittedName>
</protein>